<evidence type="ECO:0000259" key="3">
    <source>
        <dbReference type="PROSITE" id="PS51186"/>
    </source>
</evidence>
<keyword evidence="2" id="KW-0012">Acyltransferase</keyword>
<accession>A0A8G1EBM0</accession>
<protein>
    <submittedName>
        <fullName evidence="4">GNAT family N-acetyltransferase</fullName>
    </submittedName>
</protein>
<feature type="domain" description="N-acetyltransferase" evidence="3">
    <location>
        <begin position="132"/>
        <end position="276"/>
    </location>
</feature>
<dbReference type="PROSITE" id="PS51186">
    <property type="entry name" value="GNAT"/>
    <property type="match status" value="1"/>
</dbReference>
<evidence type="ECO:0000256" key="1">
    <source>
        <dbReference type="ARBA" id="ARBA00022679"/>
    </source>
</evidence>
<keyword evidence="1" id="KW-0808">Transferase</keyword>
<dbReference type="InterPro" id="IPR016181">
    <property type="entry name" value="Acyl_CoA_acyltransferase"/>
</dbReference>
<dbReference type="SUPFAM" id="SSF55729">
    <property type="entry name" value="Acyl-CoA N-acyltransferases (Nat)"/>
    <property type="match status" value="1"/>
</dbReference>
<dbReference type="EMBL" id="CP069370">
    <property type="protein sequence ID" value="QYZ68203.1"/>
    <property type="molecule type" value="Genomic_DNA"/>
</dbReference>
<evidence type="ECO:0000313" key="4">
    <source>
        <dbReference type="EMBL" id="QYZ68203.1"/>
    </source>
</evidence>
<name>A0A8G1EBM0_9RHOB</name>
<dbReference type="AlphaFoldDB" id="A0A8G1EBM0"/>
<dbReference type="CDD" id="cd04301">
    <property type="entry name" value="NAT_SF"/>
    <property type="match status" value="1"/>
</dbReference>
<dbReference type="KEGG" id="nsm:JO391_10385"/>
<proteinExistence type="predicted"/>
<reference evidence="4" key="1">
    <citation type="submission" date="2021-02" db="EMBL/GenBank/DDBJ databases">
        <title>Rhodobacter shimadae sp. nov., an aerobic anoxygenic phototrophic bacterium isolated from a hot spring.</title>
        <authorList>
            <person name="Muramatsu S."/>
            <person name="Haruta S."/>
            <person name="Hirose S."/>
            <person name="Hanada S."/>
        </authorList>
    </citation>
    <scope>NUCLEOTIDE SEQUENCE</scope>
    <source>
        <strain evidence="4">N10</strain>
    </source>
</reference>
<dbReference type="InterPro" id="IPR000182">
    <property type="entry name" value="GNAT_dom"/>
</dbReference>
<sequence>MTPAFRPMARKDHATVVALLNTDPAGTMFPQGNLAGVGVETDFWVSGDPVSAVLGLTRSGQMILPHGPGTDWSGARAILAGRAVAGFAGRPDQVRALRVALGLDTIPARFDSDEPGYALDLANLTLPDCTGLTLAPLTDADEVIILAWRTAYEVETFATPVEEAAANARSAFARWRDAGSHRLLWRDGQPVALSGFNARLPHIAQIGGVYVPPELRRQGLARRVVGLHLLQARDEGVTRAVLFAASEPAERAYRALGFQPAGRFALILFPKAETVQPCP</sequence>
<dbReference type="InterPro" id="IPR050832">
    <property type="entry name" value="Bact_Acetyltransf"/>
</dbReference>
<dbReference type="GO" id="GO:0016747">
    <property type="term" value="F:acyltransferase activity, transferring groups other than amino-acyl groups"/>
    <property type="evidence" value="ECO:0007669"/>
    <property type="project" value="InterPro"/>
</dbReference>
<dbReference type="Gene3D" id="3.40.630.30">
    <property type="match status" value="1"/>
</dbReference>
<organism evidence="4 5">
    <name type="scientific">Neotabrizicola shimadae</name>
    <dbReference type="NCBI Taxonomy" id="2807096"/>
    <lineage>
        <taxon>Bacteria</taxon>
        <taxon>Pseudomonadati</taxon>
        <taxon>Pseudomonadota</taxon>
        <taxon>Alphaproteobacteria</taxon>
        <taxon>Rhodobacterales</taxon>
        <taxon>Paracoccaceae</taxon>
        <taxon>Neotabrizicola</taxon>
    </lineage>
</organism>
<evidence type="ECO:0000256" key="2">
    <source>
        <dbReference type="ARBA" id="ARBA00023315"/>
    </source>
</evidence>
<keyword evidence="5" id="KW-1185">Reference proteome</keyword>
<dbReference type="Pfam" id="PF00583">
    <property type="entry name" value="Acetyltransf_1"/>
    <property type="match status" value="1"/>
</dbReference>
<dbReference type="Proteomes" id="UP000826300">
    <property type="component" value="Chromosome"/>
</dbReference>
<gene>
    <name evidence="4" type="ORF">JO391_10385</name>
</gene>
<evidence type="ECO:0000313" key="5">
    <source>
        <dbReference type="Proteomes" id="UP000826300"/>
    </source>
</evidence>
<dbReference type="PANTHER" id="PTHR43877">
    <property type="entry name" value="AMINOALKYLPHOSPHONATE N-ACETYLTRANSFERASE-RELATED-RELATED"/>
    <property type="match status" value="1"/>
</dbReference>
<dbReference type="RefSeq" id="WP_220660426.1">
    <property type="nucleotide sequence ID" value="NZ_CP069370.1"/>
</dbReference>